<feature type="region of interest" description="Disordered" evidence="1">
    <location>
        <begin position="149"/>
        <end position="194"/>
    </location>
</feature>
<comment type="caution">
    <text evidence="2">The sequence shown here is derived from an EMBL/GenBank/DDBJ whole genome shotgun (WGS) entry which is preliminary data.</text>
</comment>
<accession>A0AAV7WWX5</accession>
<organism evidence="2 3">
    <name type="scientific">Pleurodeles waltl</name>
    <name type="common">Iberian ribbed newt</name>
    <dbReference type="NCBI Taxonomy" id="8319"/>
    <lineage>
        <taxon>Eukaryota</taxon>
        <taxon>Metazoa</taxon>
        <taxon>Chordata</taxon>
        <taxon>Craniata</taxon>
        <taxon>Vertebrata</taxon>
        <taxon>Euteleostomi</taxon>
        <taxon>Amphibia</taxon>
        <taxon>Batrachia</taxon>
        <taxon>Caudata</taxon>
        <taxon>Salamandroidea</taxon>
        <taxon>Salamandridae</taxon>
        <taxon>Pleurodelinae</taxon>
        <taxon>Pleurodeles</taxon>
    </lineage>
</organism>
<reference evidence="2" key="1">
    <citation type="journal article" date="2022" name="bioRxiv">
        <title>Sequencing and chromosome-scale assembly of the giantPleurodeles waltlgenome.</title>
        <authorList>
            <person name="Brown T."/>
            <person name="Elewa A."/>
            <person name="Iarovenko S."/>
            <person name="Subramanian E."/>
            <person name="Araus A.J."/>
            <person name="Petzold A."/>
            <person name="Susuki M."/>
            <person name="Suzuki K.-i.T."/>
            <person name="Hayashi T."/>
            <person name="Toyoda A."/>
            <person name="Oliveira C."/>
            <person name="Osipova E."/>
            <person name="Leigh N.D."/>
            <person name="Simon A."/>
            <person name="Yun M.H."/>
        </authorList>
    </citation>
    <scope>NUCLEOTIDE SEQUENCE</scope>
    <source>
        <strain evidence="2">20211129_DDA</strain>
        <tissue evidence="2">Liver</tissue>
    </source>
</reference>
<feature type="region of interest" description="Disordered" evidence="1">
    <location>
        <begin position="97"/>
        <end position="119"/>
    </location>
</feature>
<evidence type="ECO:0000256" key="1">
    <source>
        <dbReference type="SAM" id="MobiDB-lite"/>
    </source>
</evidence>
<name>A0AAV7WWX5_PLEWA</name>
<evidence type="ECO:0000313" key="2">
    <source>
        <dbReference type="EMBL" id="KAJ1217361.1"/>
    </source>
</evidence>
<proteinExistence type="predicted"/>
<dbReference type="EMBL" id="JANPWB010000001">
    <property type="protein sequence ID" value="KAJ1217361.1"/>
    <property type="molecule type" value="Genomic_DNA"/>
</dbReference>
<gene>
    <name evidence="2" type="ORF">NDU88_004955</name>
</gene>
<sequence length="194" mass="21448">MLQDQCRAKLQSHELRTILDCTPEIMAVILTLAVMDRQGRGPREHRQQAGGAPKGILTAAVWPRSETENRRSPAGFPLPCGILHGGQLAAPPWGFRPPHRHPVPGGFDRQEQDGDTENRDGYYCTRRTLPTPPAPFGAGFLVGRGFPLGWRRPSGGRPPAQRETQNNRGGLLTAQRYSGGSSRHRGYRGRRESE</sequence>
<feature type="compositionally biased region" description="Basic and acidic residues" evidence="1">
    <location>
        <begin position="108"/>
        <end position="119"/>
    </location>
</feature>
<protein>
    <submittedName>
        <fullName evidence="2">Uncharacterized protein</fullName>
    </submittedName>
</protein>
<dbReference type="AlphaFoldDB" id="A0AAV7WWX5"/>
<dbReference type="Proteomes" id="UP001066276">
    <property type="component" value="Chromosome 1_1"/>
</dbReference>
<evidence type="ECO:0000313" key="3">
    <source>
        <dbReference type="Proteomes" id="UP001066276"/>
    </source>
</evidence>
<keyword evidence="3" id="KW-1185">Reference proteome</keyword>